<accession>A0A3Q9FQV2</accession>
<dbReference type="EMBL" id="CP034562">
    <property type="protein sequence ID" value="AZQ62616.1"/>
    <property type="molecule type" value="Genomic_DNA"/>
</dbReference>
<proteinExistence type="predicted"/>
<dbReference type="PROSITE" id="PS51257">
    <property type="entry name" value="PROKAR_LIPOPROTEIN"/>
    <property type="match status" value="1"/>
</dbReference>
<evidence type="ECO:0008006" key="4">
    <source>
        <dbReference type="Google" id="ProtNLM"/>
    </source>
</evidence>
<organism evidence="2 3">
    <name type="scientific">Flammeovirga pectinis</name>
    <dbReference type="NCBI Taxonomy" id="2494373"/>
    <lineage>
        <taxon>Bacteria</taxon>
        <taxon>Pseudomonadati</taxon>
        <taxon>Bacteroidota</taxon>
        <taxon>Cytophagia</taxon>
        <taxon>Cytophagales</taxon>
        <taxon>Flammeovirgaceae</taxon>
        <taxon>Flammeovirga</taxon>
    </lineage>
</organism>
<dbReference type="RefSeq" id="WP_126614295.1">
    <property type="nucleotide sequence ID" value="NZ_CP034562.1"/>
</dbReference>
<sequence length="426" mass="47653">MKNFKHLIVLLLITSLFAACTQEDNINPDTPTPYISTTEPFDATWEISSASEISSIAFTIEGLATVQGVNSSNARNLVEEKDLLFYGNYEIESDTIIDLEGYGTIKVLNNDGNIEIELIKEDNPEEKINMTGSLVTETFSDKTLILTNIWKDEDDFFAYFTKDGALITSEGIGIWEWLDNSEERLKVKLDDDIIELNVIDLTEEEFTFSMEFTEDGVTETDTINMIRSEYEDFMQVMDDDTTAPITNMAGKGSISINGEEVFTINGAAGQQHETYLTDSSGRFFDIAFLDDVSAIEKLDEYDGEEFLTNMLHISLSTSATSPKRLEGNYSKGSDWNDADNGNTAPDYAINFAGISTQVNDVTTMYAKTHDDTGLTIQSFTITEKSDKTLIIDASFEMNKIDSESDQPGEKVNVDFHYEGKIFFITD</sequence>
<reference evidence="2 3" key="1">
    <citation type="submission" date="2018-12" db="EMBL/GenBank/DDBJ databases">
        <title>Flammeovirga pectinis sp. nov., isolated from the gut of the Korean scallop, Patinopecten yessoensis.</title>
        <authorList>
            <person name="Bae J.-W."/>
            <person name="Jeong Y.-S."/>
            <person name="Kang W."/>
        </authorList>
    </citation>
    <scope>NUCLEOTIDE SEQUENCE [LARGE SCALE GENOMIC DNA]</scope>
    <source>
        <strain evidence="2 3">L12M1</strain>
    </source>
</reference>
<gene>
    <name evidence="2" type="ORF">EI427_10315</name>
</gene>
<dbReference type="Proteomes" id="UP000267268">
    <property type="component" value="Chromosome 1"/>
</dbReference>
<evidence type="ECO:0000256" key="1">
    <source>
        <dbReference type="SAM" id="SignalP"/>
    </source>
</evidence>
<dbReference type="KEGG" id="fll:EI427_10315"/>
<protein>
    <recommendedName>
        <fullName evidence="4">Lipocalin-like domain-containing protein</fullName>
    </recommendedName>
</protein>
<feature type="signal peptide" evidence="1">
    <location>
        <begin position="1"/>
        <end position="18"/>
    </location>
</feature>
<keyword evidence="3" id="KW-1185">Reference proteome</keyword>
<name>A0A3Q9FQV2_9BACT</name>
<evidence type="ECO:0000313" key="2">
    <source>
        <dbReference type="EMBL" id="AZQ62616.1"/>
    </source>
</evidence>
<evidence type="ECO:0000313" key="3">
    <source>
        <dbReference type="Proteomes" id="UP000267268"/>
    </source>
</evidence>
<keyword evidence="1" id="KW-0732">Signal</keyword>
<dbReference type="AlphaFoldDB" id="A0A3Q9FQV2"/>
<dbReference type="OrthoDB" id="1118231at2"/>
<feature type="chain" id="PRO_5018618649" description="Lipocalin-like domain-containing protein" evidence="1">
    <location>
        <begin position="19"/>
        <end position="426"/>
    </location>
</feature>